<reference evidence="2" key="1">
    <citation type="submission" date="2018-05" db="EMBL/GenBank/DDBJ databases">
        <authorList>
            <person name="Lanie J.A."/>
            <person name="Ng W.-L."/>
            <person name="Kazmierczak K.M."/>
            <person name="Andrzejewski T.M."/>
            <person name="Davidsen T.M."/>
            <person name="Wayne K.J."/>
            <person name="Tettelin H."/>
            <person name="Glass J.I."/>
            <person name="Rusch D."/>
            <person name="Podicherti R."/>
            <person name="Tsui H.-C.T."/>
            <person name="Winkler M.E."/>
        </authorList>
    </citation>
    <scope>NUCLEOTIDE SEQUENCE</scope>
</reference>
<keyword evidence="1" id="KW-1133">Transmembrane helix</keyword>
<protein>
    <submittedName>
        <fullName evidence="2">Uncharacterized protein</fullName>
    </submittedName>
</protein>
<dbReference type="EMBL" id="UINC01196927">
    <property type="protein sequence ID" value="SVE14155.1"/>
    <property type="molecule type" value="Genomic_DNA"/>
</dbReference>
<feature type="transmembrane region" description="Helical" evidence="1">
    <location>
        <begin position="7"/>
        <end position="25"/>
    </location>
</feature>
<sequence length="44" mass="4800">MKTLDRIILIALVVGVWGLLGTILLKPANVNAHDDGHTHASYDF</sequence>
<name>A0A383B3Y6_9ZZZZ</name>
<keyword evidence="1" id="KW-0472">Membrane</keyword>
<organism evidence="2">
    <name type="scientific">marine metagenome</name>
    <dbReference type="NCBI Taxonomy" id="408172"/>
    <lineage>
        <taxon>unclassified sequences</taxon>
        <taxon>metagenomes</taxon>
        <taxon>ecological metagenomes</taxon>
    </lineage>
</organism>
<accession>A0A383B3Y6</accession>
<evidence type="ECO:0000256" key="1">
    <source>
        <dbReference type="SAM" id="Phobius"/>
    </source>
</evidence>
<proteinExistence type="predicted"/>
<dbReference type="AlphaFoldDB" id="A0A383B3Y6"/>
<evidence type="ECO:0000313" key="2">
    <source>
        <dbReference type="EMBL" id="SVE14155.1"/>
    </source>
</evidence>
<gene>
    <name evidence="2" type="ORF">METZ01_LOCUS467009</name>
</gene>
<keyword evidence="1" id="KW-0812">Transmembrane</keyword>